<evidence type="ECO:0000256" key="3">
    <source>
        <dbReference type="PROSITE-ProRule" id="PRU01193"/>
    </source>
</evidence>
<dbReference type="KEGG" id="euc:EC1_14090"/>
<dbReference type="Proteomes" id="UP000008801">
    <property type="component" value="Chromosome"/>
</dbReference>
<dbReference type="AlphaFoldDB" id="D4JF24"/>
<dbReference type="PANTHER" id="PTHR22777">
    <property type="entry name" value="HEMOLYSIN-RELATED"/>
    <property type="match status" value="1"/>
</dbReference>
<keyword evidence="3 4" id="KW-1133">Transmembrane helix</keyword>
<feature type="transmembrane region" description="Helical" evidence="4">
    <location>
        <begin position="83"/>
        <end position="106"/>
    </location>
</feature>
<reference evidence="6 7" key="2">
    <citation type="submission" date="2010-03" db="EMBL/GenBank/DDBJ databases">
        <authorList>
            <person name="Pajon A."/>
        </authorList>
    </citation>
    <scope>NUCLEOTIDE SEQUENCE [LARGE SCALE GENOMIC DNA]</scope>
    <source>
        <strain evidence="6 7">T2-87</strain>
    </source>
</reference>
<organism evidence="6 7">
    <name type="scientific">Faecalitalea cylindroides T2-87</name>
    <dbReference type="NCBI Taxonomy" id="717960"/>
    <lineage>
        <taxon>Bacteria</taxon>
        <taxon>Bacillati</taxon>
        <taxon>Bacillota</taxon>
        <taxon>Erysipelotrichia</taxon>
        <taxon>Erysipelotrichales</taxon>
        <taxon>Erysipelotrichaceae</taxon>
        <taxon>Faecalitalea</taxon>
    </lineage>
</organism>
<dbReference type="GO" id="GO:0005886">
    <property type="term" value="C:plasma membrane"/>
    <property type="evidence" value="ECO:0007669"/>
    <property type="project" value="TreeGrafter"/>
</dbReference>
<feature type="domain" description="CNNM transmembrane" evidence="5">
    <location>
        <begin position="1"/>
        <end position="144"/>
    </location>
</feature>
<evidence type="ECO:0000256" key="2">
    <source>
        <dbReference type="ARBA" id="ARBA00023122"/>
    </source>
</evidence>
<evidence type="ECO:0000313" key="6">
    <source>
        <dbReference type="EMBL" id="CBK88796.1"/>
    </source>
</evidence>
<dbReference type="Pfam" id="PF01595">
    <property type="entry name" value="CNNM"/>
    <property type="match status" value="1"/>
</dbReference>
<dbReference type="PROSITE" id="PS51846">
    <property type="entry name" value="CNNM"/>
    <property type="match status" value="1"/>
</dbReference>
<reference evidence="6 7" key="1">
    <citation type="submission" date="2010-03" db="EMBL/GenBank/DDBJ databases">
        <title>The genome sequence of Eubacterium cylindroides T2-87.</title>
        <authorList>
            <consortium name="metaHIT consortium -- http://www.metahit.eu/"/>
            <person name="Pajon A."/>
            <person name="Turner K."/>
            <person name="Parkhill J."/>
            <person name="Duncan S."/>
            <person name="Flint H."/>
        </authorList>
    </citation>
    <scope>NUCLEOTIDE SEQUENCE [LARGE SCALE GENOMIC DNA]</scope>
    <source>
        <strain evidence="6 7">T2-87</strain>
    </source>
</reference>
<name>D4JF24_9FIRM</name>
<dbReference type="PATRIC" id="fig|717960.3.peg.900"/>
<evidence type="ECO:0000256" key="4">
    <source>
        <dbReference type="SAM" id="Phobius"/>
    </source>
</evidence>
<evidence type="ECO:0000313" key="7">
    <source>
        <dbReference type="Proteomes" id="UP000008801"/>
    </source>
</evidence>
<sequence>MDSEIGTQIIILIILLLLSGFFSSAETSLVAVSKIRMRTLSEEGNARAKMVLDIYNNQAKMLSAILIGNNLVNTFAASITATIAYNFGGAAVSVATFLITLLILIFGEITPKTLAADHAGKMALTYAPIVKVLYYAFCGKITKD</sequence>
<evidence type="ECO:0000259" key="5">
    <source>
        <dbReference type="PROSITE" id="PS51846"/>
    </source>
</evidence>
<accession>D4JF24</accession>
<dbReference type="EMBL" id="FP929041">
    <property type="protein sequence ID" value="CBK88796.1"/>
    <property type="molecule type" value="Genomic_DNA"/>
</dbReference>
<dbReference type="HOGENOM" id="CLU_1793581_0_0_9"/>
<keyword evidence="3 4" id="KW-0812">Transmembrane</keyword>
<feature type="transmembrane region" description="Helical" evidence="4">
    <location>
        <begin position="6"/>
        <end position="32"/>
    </location>
</feature>
<protein>
    <submittedName>
        <fullName evidence="6">Putative Mg2+ and Co2+ transporter CorB</fullName>
    </submittedName>
</protein>
<keyword evidence="1" id="KW-0677">Repeat</keyword>
<dbReference type="InterPro" id="IPR002550">
    <property type="entry name" value="CNNM"/>
</dbReference>
<proteinExistence type="predicted"/>
<keyword evidence="3 4" id="KW-0472">Membrane</keyword>
<gene>
    <name evidence="6" type="ORF">EC1_14090</name>
</gene>
<evidence type="ECO:0000256" key="1">
    <source>
        <dbReference type="ARBA" id="ARBA00022737"/>
    </source>
</evidence>
<dbReference type="PANTHER" id="PTHR22777:SF17">
    <property type="entry name" value="UPF0053 PROTEIN SLL0260"/>
    <property type="match status" value="1"/>
</dbReference>
<dbReference type="STRING" id="717960.EC1_14090"/>
<keyword evidence="2" id="KW-0129">CBS domain</keyword>